<comment type="caution">
    <text evidence="2">The sequence shown here is derived from an EMBL/GenBank/DDBJ whole genome shotgun (WGS) entry which is preliminary data.</text>
</comment>
<sequence>MSLPTYQNETGKIFCYECPPSTLHNGHKNQRVLAIWDYILISWESPFNGGSEITDYRIQVYEQTNSSNCVLNTTYSNTSYLFYNLSSGLQPGVIYAVKIAAENAPVWVLVSSINYNLQSGYITINWNKPNDNGDPITGYYIIITSQNSSNISFEFSSVFENVSFYWVIYSVSRHTISLLLLRTGSETEVNQMSLFISRLNNLKFPKKSIQSISHIHIPNYKFLISWKSRTGTDRLLSSTQLSLIQQSPDLVLLSQQTLSIYLYSNFSEKSYTIQVFLKILLVQVKSVKSINSLLTKFLKKSLAFIVRRFTNMIIFKWDPSDDLNLDYYEFYSQPEIYNFPKNFTSYSFVMDYSYLTSGVVYVCKIRGHNYVGNGEWSIVQSFESPNNKNKDNKESLYHYQNFNTIYT</sequence>
<dbReference type="EMBL" id="JAPDFW010000068">
    <property type="protein sequence ID" value="KAJ5074884.1"/>
    <property type="molecule type" value="Genomic_DNA"/>
</dbReference>
<evidence type="ECO:0000313" key="2">
    <source>
        <dbReference type="EMBL" id="KAJ5074884.1"/>
    </source>
</evidence>
<keyword evidence="3" id="KW-1185">Reference proteome</keyword>
<reference evidence="2" key="1">
    <citation type="submission" date="2022-10" db="EMBL/GenBank/DDBJ databases">
        <title>Novel sulphate-reducing endosymbionts in the free-living metamonad Anaeramoeba.</title>
        <authorList>
            <person name="Jerlstrom-Hultqvist J."/>
            <person name="Cepicka I."/>
            <person name="Gallot-Lavallee L."/>
            <person name="Salas-Leiva D."/>
            <person name="Curtis B.A."/>
            <person name="Zahonova K."/>
            <person name="Pipaliya S."/>
            <person name="Dacks J."/>
            <person name="Roger A.J."/>
        </authorList>
    </citation>
    <scope>NUCLEOTIDE SEQUENCE</scope>
    <source>
        <strain evidence="2">BMAN</strain>
    </source>
</reference>
<evidence type="ECO:0000259" key="1">
    <source>
        <dbReference type="PROSITE" id="PS50853"/>
    </source>
</evidence>
<dbReference type="AlphaFoldDB" id="A0A9Q0LM22"/>
<dbReference type="OrthoDB" id="443915at2759"/>
<dbReference type="Pfam" id="PF00041">
    <property type="entry name" value="fn3"/>
    <property type="match status" value="1"/>
</dbReference>
<dbReference type="InterPro" id="IPR003961">
    <property type="entry name" value="FN3_dom"/>
</dbReference>
<dbReference type="PROSITE" id="PS50853">
    <property type="entry name" value="FN3"/>
    <property type="match status" value="1"/>
</dbReference>
<dbReference type="Proteomes" id="UP001149090">
    <property type="component" value="Unassembled WGS sequence"/>
</dbReference>
<dbReference type="InterPro" id="IPR036116">
    <property type="entry name" value="FN3_sf"/>
</dbReference>
<feature type="domain" description="Fibronectin type-III" evidence="1">
    <location>
        <begin position="19"/>
        <end position="120"/>
    </location>
</feature>
<accession>A0A9Q0LM22</accession>
<organism evidence="2 3">
    <name type="scientific">Anaeramoeba ignava</name>
    <name type="common">Anaerobic marine amoeba</name>
    <dbReference type="NCBI Taxonomy" id="1746090"/>
    <lineage>
        <taxon>Eukaryota</taxon>
        <taxon>Metamonada</taxon>
        <taxon>Anaeramoebidae</taxon>
        <taxon>Anaeramoeba</taxon>
    </lineage>
</organism>
<name>A0A9Q0LM22_ANAIG</name>
<dbReference type="SUPFAM" id="SSF49265">
    <property type="entry name" value="Fibronectin type III"/>
    <property type="match status" value="1"/>
</dbReference>
<proteinExistence type="predicted"/>
<dbReference type="CDD" id="cd00063">
    <property type="entry name" value="FN3"/>
    <property type="match status" value="1"/>
</dbReference>
<gene>
    <name evidence="2" type="ORF">M0811_07927</name>
</gene>
<evidence type="ECO:0000313" key="3">
    <source>
        <dbReference type="Proteomes" id="UP001149090"/>
    </source>
</evidence>
<dbReference type="Gene3D" id="2.60.40.10">
    <property type="entry name" value="Immunoglobulins"/>
    <property type="match status" value="1"/>
</dbReference>
<protein>
    <submittedName>
        <fullName evidence="2">Fibronectin type-iii domain-containing protein 3a-like protein</fullName>
    </submittedName>
</protein>
<dbReference type="InterPro" id="IPR013783">
    <property type="entry name" value="Ig-like_fold"/>
</dbReference>